<protein>
    <submittedName>
        <fullName evidence="1">Uncharacterized protein</fullName>
    </submittedName>
</protein>
<dbReference type="Proteomes" id="UP000011770">
    <property type="component" value="Unassembled WGS sequence"/>
</dbReference>
<dbReference type="AlphaFoldDB" id="M3G889"/>
<reference evidence="1 2" key="1">
    <citation type="submission" date="2013-01" db="EMBL/GenBank/DDBJ databases">
        <authorList>
            <person name="Harkins D.M."/>
            <person name="Durkin A.S."/>
            <person name="Brinkac L.M."/>
            <person name="Haft D.H."/>
            <person name="Selengut J.D."/>
            <person name="Sanka R."/>
            <person name="DePew J."/>
            <person name="Purushe J."/>
            <person name="Tulsiani S.M."/>
            <person name="Graham G.C."/>
            <person name="Burns M.-A."/>
            <person name="Dohnt M.F."/>
            <person name="Smythe L.D."/>
            <person name="McKay D.B."/>
            <person name="Craig S.B."/>
            <person name="Vinetz J.M."/>
            <person name="Sutton G.G."/>
            <person name="Nierman W.C."/>
            <person name="Fouts D.E."/>
        </authorList>
    </citation>
    <scope>NUCLEOTIDE SEQUENCE [LARGE SCALE GENOMIC DNA]</scope>
    <source>
        <strain evidence="1 2">LT2116</strain>
    </source>
</reference>
<sequence>MKDFRDTLLTKTRPPRFCPACEMGLYLTRKIDLKGLGEQPLEFGCYLKCELCNIEDIWINENFAQEITDSFGMEGAREFVGKFGWFGEKEKLFLSQEPDRQLELFNFEEDII</sequence>
<evidence type="ECO:0000313" key="2">
    <source>
        <dbReference type="Proteomes" id="UP000011770"/>
    </source>
</evidence>
<evidence type="ECO:0000313" key="1">
    <source>
        <dbReference type="EMBL" id="EMF82214.1"/>
    </source>
</evidence>
<organism evidence="1 2">
    <name type="scientific">Leptospira weilii serovar Topaz str. LT2116</name>
    <dbReference type="NCBI Taxonomy" id="1088540"/>
    <lineage>
        <taxon>Bacteria</taxon>
        <taxon>Pseudomonadati</taxon>
        <taxon>Spirochaetota</taxon>
        <taxon>Spirochaetia</taxon>
        <taxon>Leptospirales</taxon>
        <taxon>Leptospiraceae</taxon>
        <taxon>Leptospira</taxon>
    </lineage>
</organism>
<dbReference type="EMBL" id="AHOR02000026">
    <property type="protein sequence ID" value="EMF82214.1"/>
    <property type="molecule type" value="Genomic_DNA"/>
</dbReference>
<gene>
    <name evidence="1" type="ORF">LEP1GSC188_3369</name>
</gene>
<proteinExistence type="predicted"/>
<name>M3G889_9LEPT</name>
<comment type="caution">
    <text evidence="1">The sequence shown here is derived from an EMBL/GenBank/DDBJ whole genome shotgun (WGS) entry which is preliminary data.</text>
</comment>
<accession>M3G889</accession>